<dbReference type="PANTHER" id="PTHR11731">
    <property type="entry name" value="PROTEASE FAMILY S9B,C DIPEPTIDYL-PEPTIDASE IV-RELATED"/>
    <property type="match status" value="1"/>
</dbReference>
<evidence type="ECO:0000256" key="1">
    <source>
        <dbReference type="SAM" id="SignalP"/>
    </source>
</evidence>
<dbReference type="GO" id="GO:0006508">
    <property type="term" value="P:proteolysis"/>
    <property type="evidence" value="ECO:0007669"/>
    <property type="project" value="InterPro"/>
</dbReference>
<dbReference type="GO" id="GO:0008236">
    <property type="term" value="F:serine-type peptidase activity"/>
    <property type="evidence" value="ECO:0007669"/>
    <property type="project" value="InterPro"/>
</dbReference>
<name>A0A2Z4GGE3_9BACT</name>
<evidence type="ECO:0000259" key="2">
    <source>
        <dbReference type="Pfam" id="PF00326"/>
    </source>
</evidence>
<dbReference type="OrthoDB" id="9812921at2"/>
<dbReference type="GO" id="GO:0008239">
    <property type="term" value="F:dipeptidyl-peptidase activity"/>
    <property type="evidence" value="ECO:0007669"/>
    <property type="project" value="TreeGrafter"/>
</dbReference>
<sequence>MKANFLGLFVFLIFCQLGVYAQPGSGTKWTPEGDAYYLENEGSIVKFDLKTQEYTPVITVDKFIPKGQTEPLELKNFVFTPDQKQLLIFTNSKKVWRYETRGDYWILNLQSNELKQLGKSLPEATLMFAKISPDGQKAAYVSHRNIYVEDIASGKIKQLTKTDGKPKLINGTFDWAYEEELSCYDGFRWSPDSKKIAYWQLDASGIKDFNMINNTDDIYSKVIPIEYPKVGEDPSACRIGVMDVKKGKTKWMNIPGDSKQHYIPRMEWAGSSDEIMVQQLDRKQQVSKIMYANVKTGEAKTIFEETDDAWVDVRTIWHDDNPAGWEWINDGREFLWVSEKDGWNHLYKISRDGQHVSLVTDGEYDIVDPLMYDENTDYVYFTASPDNAMQRYLYRVSVGTKGKAERITPMNQEGTNSYELSANGKFASHLFHNHYTYPVREWVTLPDHKALDEANGVNSKIDPAKKAASNIRFVEIETASGVNIEGWMALPTNFDPTKKYPTVFYVYAEPASQTALDNYATGKNRQYIGSMADDGYIYISVDGRGSPAPKGSAWRKAIYKNIGIINIKDQAEAAQELMKKYDFIDSERIAVHGWSGGGSTTLNLLFKYPDIYQTGIAVAAVGNQLTYDNIYQERYMGVPPEDLAGFVEGSPINHVQGFKGNLLYIHGSGDDNVHYQNAEMLINEMVKYNKQFQFFEYPNRTHGIREGEGTTLHLNTMFTKFLKENCPPGGK</sequence>
<dbReference type="EMBL" id="CP029480">
    <property type="protein sequence ID" value="AWW00126.1"/>
    <property type="molecule type" value="Genomic_DNA"/>
</dbReference>
<dbReference type="InterPro" id="IPR002469">
    <property type="entry name" value="Peptidase_S9B_N"/>
</dbReference>
<dbReference type="Proteomes" id="UP000249873">
    <property type="component" value="Chromosome"/>
</dbReference>
<evidence type="ECO:0000259" key="3">
    <source>
        <dbReference type="Pfam" id="PF00930"/>
    </source>
</evidence>
<keyword evidence="5" id="KW-1185">Reference proteome</keyword>
<evidence type="ECO:0000313" key="5">
    <source>
        <dbReference type="Proteomes" id="UP000249873"/>
    </source>
</evidence>
<dbReference type="Pfam" id="PF00930">
    <property type="entry name" value="DPPIV_N"/>
    <property type="match status" value="1"/>
</dbReference>
<feature type="signal peptide" evidence="1">
    <location>
        <begin position="1"/>
        <end position="21"/>
    </location>
</feature>
<dbReference type="AlphaFoldDB" id="A0A2Z4GGE3"/>
<feature type="chain" id="PRO_5016317607" evidence="1">
    <location>
        <begin position="22"/>
        <end position="731"/>
    </location>
</feature>
<protein>
    <submittedName>
        <fullName evidence="4">S9 family peptidase</fullName>
    </submittedName>
</protein>
<organism evidence="4 5">
    <name type="scientific">Arcticibacterium luteifluviistationis</name>
    <dbReference type="NCBI Taxonomy" id="1784714"/>
    <lineage>
        <taxon>Bacteria</taxon>
        <taxon>Pseudomonadati</taxon>
        <taxon>Bacteroidota</taxon>
        <taxon>Cytophagia</taxon>
        <taxon>Cytophagales</taxon>
        <taxon>Leadbetterellaceae</taxon>
        <taxon>Arcticibacterium</taxon>
    </lineage>
</organism>
<keyword evidence="1" id="KW-0732">Signal</keyword>
<dbReference type="Gene3D" id="3.40.50.1820">
    <property type="entry name" value="alpha/beta hydrolase"/>
    <property type="match status" value="1"/>
</dbReference>
<dbReference type="KEGG" id="als:DJ013_18915"/>
<dbReference type="PANTHER" id="PTHR11731:SF193">
    <property type="entry name" value="DIPEPTIDYL PEPTIDASE 9"/>
    <property type="match status" value="1"/>
</dbReference>
<dbReference type="RefSeq" id="WP_111373493.1">
    <property type="nucleotide sequence ID" value="NZ_CP029480.1"/>
</dbReference>
<gene>
    <name evidence="4" type="ORF">DJ013_18915</name>
</gene>
<accession>A0A2Z4GGE3</accession>
<dbReference type="SUPFAM" id="SSF53474">
    <property type="entry name" value="alpha/beta-Hydrolases"/>
    <property type="match status" value="1"/>
</dbReference>
<dbReference type="InterPro" id="IPR029058">
    <property type="entry name" value="AB_hydrolase_fold"/>
</dbReference>
<evidence type="ECO:0000313" key="4">
    <source>
        <dbReference type="EMBL" id="AWW00126.1"/>
    </source>
</evidence>
<dbReference type="InterPro" id="IPR001375">
    <property type="entry name" value="Peptidase_S9_cat"/>
</dbReference>
<dbReference type="InterPro" id="IPR050278">
    <property type="entry name" value="Serine_Prot_S9B/DPPIV"/>
</dbReference>
<dbReference type="Gene3D" id="2.140.10.30">
    <property type="entry name" value="Dipeptidylpeptidase IV, N-terminal domain"/>
    <property type="match status" value="1"/>
</dbReference>
<dbReference type="SUPFAM" id="SSF82171">
    <property type="entry name" value="DPP6 N-terminal domain-like"/>
    <property type="match status" value="1"/>
</dbReference>
<dbReference type="Pfam" id="PF00326">
    <property type="entry name" value="Peptidase_S9"/>
    <property type="match status" value="1"/>
</dbReference>
<feature type="domain" description="Peptidase S9 prolyl oligopeptidase catalytic" evidence="2">
    <location>
        <begin position="529"/>
        <end position="725"/>
    </location>
</feature>
<proteinExistence type="predicted"/>
<feature type="domain" description="Dipeptidylpeptidase IV N-terminal" evidence="3">
    <location>
        <begin position="81"/>
        <end position="428"/>
    </location>
</feature>
<reference evidence="4 5" key="1">
    <citation type="submission" date="2018-05" db="EMBL/GenBank/DDBJ databases">
        <title>Complete genome sequence of Arcticibacterium luteifluviistationis SM1504T, a cytophagaceae bacterium isolated from Arctic surface seawater.</title>
        <authorList>
            <person name="Li Y."/>
            <person name="Qin Q.-L."/>
        </authorList>
    </citation>
    <scope>NUCLEOTIDE SEQUENCE [LARGE SCALE GENOMIC DNA]</scope>
    <source>
        <strain evidence="4 5">SM1504</strain>
    </source>
</reference>